<sequence>MGSKIPGKLRSQRLTCKCDTCALGFKNVQALRSHQAVAHPLKKRIAYRPKTEVIAKRKLIPHKKVIKVAHKMNKISENASTKKSQPHNLLRKYNTKAPIPSEDGKQSEFECPVCSKIFKVYSWAWKHIQKYHCIDEKGNPVLPTSKDIIKPVRIERCIACNVLIKSDDHTCGISFSNVLKSQYSCLGCNQQFNTLHLYELHIAGLHSEGAENLFFPDEAAFSAWRQDTEKRCDIKYTTLSKIDNMQIYHCSHMKCDSSTASMCPSSFTKQEFSKGIQVVYYKAHYGHIIDEYTLPEEFKKYSISSLLRDTDCYTVLSVDCDSDDLSVQFKRLMDTILGKSLHVKENVLKLLYGKALEMASLLNDEAGCKIECQNGKELAKKTSTDDIVEDESKLDTEMKTKVPVKTYSNTRKNVKFEDNKIGSPKFGSPASLTSFNDSYRHFVEDTLGAVDEKIKKKKMIVKTRIGQFKPTSPTNDRATIKKSPKSSTKVKSSLRLKRDFEYEVIERDKECNIMVIKI</sequence>
<dbReference type="OrthoDB" id="7483656at2759"/>
<evidence type="ECO:0000313" key="3">
    <source>
        <dbReference type="Proteomes" id="UP000504629"/>
    </source>
</evidence>
<dbReference type="AlphaFoldDB" id="A0A6J2K011"/>
<protein>
    <submittedName>
        <fullName evidence="4">Uncharacterized protein LOC114246609</fullName>
    </submittedName>
</protein>
<dbReference type="Gene3D" id="3.30.160.60">
    <property type="entry name" value="Classic Zinc Finger"/>
    <property type="match status" value="1"/>
</dbReference>
<reference evidence="4" key="1">
    <citation type="submission" date="2025-08" db="UniProtKB">
        <authorList>
            <consortium name="RefSeq"/>
        </authorList>
    </citation>
    <scope>IDENTIFICATION</scope>
    <source>
        <tissue evidence="4">Silk gland</tissue>
    </source>
</reference>
<dbReference type="PROSITE" id="PS00028">
    <property type="entry name" value="ZINC_FINGER_C2H2_1"/>
    <property type="match status" value="3"/>
</dbReference>
<dbReference type="KEGG" id="bman:114246609"/>
<keyword evidence="3" id="KW-1185">Reference proteome</keyword>
<feature type="domain" description="C2H2-type" evidence="2">
    <location>
        <begin position="185"/>
        <end position="206"/>
    </location>
</feature>
<dbReference type="RefSeq" id="XP_028035018.1">
    <property type="nucleotide sequence ID" value="XM_028179217.1"/>
</dbReference>
<accession>A0A6J2K011</accession>
<evidence type="ECO:0000259" key="2">
    <source>
        <dbReference type="PROSITE" id="PS00028"/>
    </source>
</evidence>
<feature type="domain" description="C2H2-type" evidence="2">
    <location>
        <begin position="16"/>
        <end position="39"/>
    </location>
</feature>
<evidence type="ECO:0000256" key="1">
    <source>
        <dbReference type="SAM" id="MobiDB-lite"/>
    </source>
</evidence>
<evidence type="ECO:0000313" key="4">
    <source>
        <dbReference type="RefSeq" id="XP_028035018.1"/>
    </source>
</evidence>
<feature type="domain" description="C2H2-type" evidence="2">
    <location>
        <begin position="111"/>
        <end position="132"/>
    </location>
</feature>
<feature type="region of interest" description="Disordered" evidence="1">
    <location>
        <begin position="468"/>
        <end position="487"/>
    </location>
</feature>
<organism evidence="3 4">
    <name type="scientific">Bombyx mandarina</name>
    <name type="common">Wild silk moth</name>
    <name type="synonym">Wild silkworm</name>
    <dbReference type="NCBI Taxonomy" id="7092"/>
    <lineage>
        <taxon>Eukaryota</taxon>
        <taxon>Metazoa</taxon>
        <taxon>Ecdysozoa</taxon>
        <taxon>Arthropoda</taxon>
        <taxon>Hexapoda</taxon>
        <taxon>Insecta</taxon>
        <taxon>Pterygota</taxon>
        <taxon>Neoptera</taxon>
        <taxon>Endopterygota</taxon>
        <taxon>Lepidoptera</taxon>
        <taxon>Glossata</taxon>
        <taxon>Ditrysia</taxon>
        <taxon>Bombycoidea</taxon>
        <taxon>Bombycidae</taxon>
        <taxon>Bombycinae</taxon>
        <taxon>Bombyx</taxon>
    </lineage>
</organism>
<dbReference type="GeneID" id="114246609"/>
<dbReference type="InterPro" id="IPR013087">
    <property type="entry name" value="Znf_C2H2_type"/>
</dbReference>
<name>A0A6J2K011_BOMMA</name>
<gene>
    <name evidence="4" type="primary">LOC114246609</name>
</gene>
<dbReference type="Proteomes" id="UP000504629">
    <property type="component" value="Unplaced"/>
</dbReference>
<proteinExistence type="predicted"/>
<dbReference type="SMART" id="SM00355">
    <property type="entry name" value="ZnF_C2H2"/>
    <property type="match status" value="3"/>
</dbReference>